<comment type="caution">
    <text evidence="1">The sequence shown here is derived from an EMBL/GenBank/DDBJ whole genome shotgun (WGS) entry which is preliminary data.</text>
</comment>
<dbReference type="Proteomes" id="UP000606600">
    <property type="component" value="Unassembled WGS sequence"/>
</dbReference>
<dbReference type="RefSeq" id="WP_191191890.1">
    <property type="nucleotide sequence ID" value="NZ_JACWMY010000018.1"/>
</dbReference>
<evidence type="ECO:0000313" key="1">
    <source>
        <dbReference type="EMBL" id="MBD1367255.1"/>
    </source>
</evidence>
<evidence type="ECO:0000313" key="2">
    <source>
        <dbReference type="Proteomes" id="UP000606600"/>
    </source>
</evidence>
<reference evidence="1 2" key="1">
    <citation type="submission" date="2020-09" db="EMBL/GenBank/DDBJ databases">
        <title>Novel species of Mucilaginibacter isolated from a glacier on the Tibetan Plateau.</title>
        <authorList>
            <person name="Liu Q."/>
            <person name="Xin Y.-H."/>
        </authorList>
    </citation>
    <scope>NUCLEOTIDE SEQUENCE [LARGE SCALE GENOMIC DNA]</scope>
    <source>
        <strain evidence="1 2">ZT4R22</strain>
    </source>
</reference>
<dbReference type="EMBL" id="JACWMY010000018">
    <property type="protein sequence ID" value="MBD1367255.1"/>
    <property type="molecule type" value="Genomic_DNA"/>
</dbReference>
<keyword evidence="2" id="KW-1185">Reference proteome</keyword>
<sequence length="136" mass="15566">MKNILSQAGYGLAPILLLLAMLFPAQVKAQKMDAATLKKSTPQQRADWQNKMMKDDLKLTDAQYQQVSKLNLEYAQKMQPLFTSTDSRFSKGMKARSIMKEKDGKLKAILSDEQYNIYQKIVKEKMAEVKKAIMED</sequence>
<evidence type="ECO:0008006" key="3">
    <source>
        <dbReference type="Google" id="ProtNLM"/>
    </source>
</evidence>
<name>A0ABR7WY84_9SPHI</name>
<proteinExistence type="predicted"/>
<gene>
    <name evidence="1" type="ORF">IDJ77_25815</name>
</gene>
<organism evidence="1 2">
    <name type="scientific">Mucilaginibacter pankratovii</name>
    <dbReference type="NCBI Taxonomy" id="2772110"/>
    <lineage>
        <taxon>Bacteria</taxon>
        <taxon>Pseudomonadati</taxon>
        <taxon>Bacteroidota</taxon>
        <taxon>Sphingobacteriia</taxon>
        <taxon>Sphingobacteriales</taxon>
        <taxon>Sphingobacteriaceae</taxon>
        <taxon>Mucilaginibacter</taxon>
    </lineage>
</organism>
<protein>
    <recommendedName>
        <fullName evidence="3">LTXXQ motif family protein</fullName>
    </recommendedName>
</protein>
<accession>A0ABR7WY84</accession>